<accession>A0A6G1J8Z1</accession>
<evidence type="ECO:0000259" key="2">
    <source>
        <dbReference type="Pfam" id="PF11160"/>
    </source>
</evidence>
<sequence>MPKYTEGQQVTYKPVGGPHSRTPSTSGTIRAIFTTPSILDGKNVRASMHEPRYVIENRRTRKRSAVFERNILEGVVERGEGAGEKMGGGGGVNGKGGKGGTLVGEADLRGLVFGGLMGVRC</sequence>
<protein>
    <recommendedName>
        <fullName evidence="2">Hypervirulence associated protein TUDOR domain-containing protein</fullName>
    </recommendedName>
</protein>
<dbReference type="EMBL" id="MU005576">
    <property type="protein sequence ID" value="KAF2686690.1"/>
    <property type="molecule type" value="Genomic_DNA"/>
</dbReference>
<feature type="domain" description="Hypervirulence associated protein TUDOR" evidence="2">
    <location>
        <begin position="7"/>
        <end position="70"/>
    </location>
</feature>
<feature type="compositionally biased region" description="Polar residues" evidence="1">
    <location>
        <begin position="1"/>
        <end position="11"/>
    </location>
</feature>
<reference evidence="3" key="1">
    <citation type="journal article" date="2020" name="Stud. Mycol.">
        <title>101 Dothideomycetes genomes: a test case for predicting lifestyles and emergence of pathogens.</title>
        <authorList>
            <person name="Haridas S."/>
            <person name="Albert R."/>
            <person name="Binder M."/>
            <person name="Bloem J."/>
            <person name="Labutti K."/>
            <person name="Salamov A."/>
            <person name="Andreopoulos B."/>
            <person name="Baker S."/>
            <person name="Barry K."/>
            <person name="Bills G."/>
            <person name="Bluhm B."/>
            <person name="Cannon C."/>
            <person name="Castanera R."/>
            <person name="Culley D."/>
            <person name="Daum C."/>
            <person name="Ezra D."/>
            <person name="Gonzalez J."/>
            <person name="Henrissat B."/>
            <person name="Kuo A."/>
            <person name="Liang C."/>
            <person name="Lipzen A."/>
            <person name="Lutzoni F."/>
            <person name="Magnuson J."/>
            <person name="Mondo S."/>
            <person name="Nolan M."/>
            <person name="Ohm R."/>
            <person name="Pangilinan J."/>
            <person name="Park H.-J."/>
            <person name="Ramirez L."/>
            <person name="Alfaro M."/>
            <person name="Sun H."/>
            <person name="Tritt A."/>
            <person name="Yoshinaga Y."/>
            <person name="Zwiers L.-H."/>
            <person name="Turgeon B."/>
            <person name="Goodwin S."/>
            <person name="Spatafora J."/>
            <person name="Crous P."/>
            <person name="Grigoriev I."/>
        </authorList>
    </citation>
    <scope>NUCLEOTIDE SEQUENCE</scope>
    <source>
        <strain evidence="3">CBS 122367</strain>
    </source>
</reference>
<dbReference type="Pfam" id="PF11160">
    <property type="entry name" value="Hva1_TUDOR"/>
    <property type="match status" value="1"/>
</dbReference>
<feature type="region of interest" description="Disordered" evidence="1">
    <location>
        <begin position="1"/>
        <end position="27"/>
    </location>
</feature>
<organism evidence="3 4">
    <name type="scientific">Lentithecium fluviatile CBS 122367</name>
    <dbReference type="NCBI Taxonomy" id="1168545"/>
    <lineage>
        <taxon>Eukaryota</taxon>
        <taxon>Fungi</taxon>
        <taxon>Dikarya</taxon>
        <taxon>Ascomycota</taxon>
        <taxon>Pezizomycotina</taxon>
        <taxon>Dothideomycetes</taxon>
        <taxon>Pleosporomycetidae</taxon>
        <taxon>Pleosporales</taxon>
        <taxon>Massarineae</taxon>
        <taxon>Lentitheciaceae</taxon>
        <taxon>Lentithecium</taxon>
    </lineage>
</organism>
<feature type="compositionally biased region" description="Gly residues" evidence="1">
    <location>
        <begin position="84"/>
        <end position="100"/>
    </location>
</feature>
<feature type="region of interest" description="Disordered" evidence="1">
    <location>
        <begin position="80"/>
        <end position="100"/>
    </location>
</feature>
<dbReference type="OrthoDB" id="10052172at2759"/>
<gene>
    <name evidence="3" type="ORF">K458DRAFT_201610</name>
</gene>
<evidence type="ECO:0000313" key="3">
    <source>
        <dbReference type="EMBL" id="KAF2686690.1"/>
    </source>
</evidence>
<evidence type="ECO:0000313" key="4">
    <source>
        <dbReference type="Proteomes" id="UP000799291"/>
    </source>
</evidence>
<dbReference type="InterPro" id="IPR021331">
    <property type="entry name" value="Hva1_TUDOR"/>
</dbReference>
<name>A0A6G1J8Z1_9PLEO</name>
<dbReference type="AlphaFoldDB" id="A0A6G1J8Z1"/>
<dbReference type="Proteomes" id="UP000799291">
    <property type="component" value="Unassembled WGS sequence"/>
</dbReference>
<keyword evidence="4" id="KW-1185">Reference proteome</keyword>
<proteinExistence type="predicted"/>
<evidence type="ECO:0000256" key="1">
    <source>
        <dbReference type="SAM" id="MobiDB-lite"/>
    </source>
</evidence>